<accession>A0A1I7TIM8</accession>
<evidence type="ECO:0000313" key="2">
    <source>
        <dbReference type="Proteomes" id="UP000095282"/>
    </source>
</evidence>
<feature type="compositionally biased region" description="Basic and acidic residues" evidence="1">
    <location>
        <begin position="132"/>
        <end position="142"/>
    </location>
</feature>
<protein>
    <submittedName>
        <fullName evidence="3">DUF4160 domain-containing protein</fullName>
    </submittedName>
</protein>
<dbReference type="AlphaFoldDB" id="A0A1I7TIM8"/>
<evidence type="ECO:0000256" key="1">
    <source>
        <dbReference type="SAM" id="MobiDB-lite"/>
    </source>
</evidence>
<sequence length="142" mass="15867">MIVEIEKELEMDFPCLTREDGLKVGDVFDLPIVAFGHKLDNWTLTVTSIENLTISATGVSRTKAGGAFSKKIDDKWNLIAHLFDAPREPSPEARLIRMSQYIDTICEWAGICEEVVSTTARASMTTTQTSTESRDTKKPEKE</sequence>
<proteinExistence type="predicted"/>
<feature type="compositionally biased region" description="Low complexity" evidence="1">
    <location>
        <begin position="121"/>
        <end position="131"/>
    </location>
</feature>
<organism evidence="2 3">
    <name type="scientific">Caenorhabditis tropicalis</name>
    <dbReference type="NCBI Taxonomy" id="1561998"/>
    <lineage>
        <taxon>Eukaryota</taxon>
        <taxon>Metazoa</taxon>
        <taxon>Ecdysozoa</taxon>
        <taxon>Nematoda</taxon>
        <taxon>Chromadorea</taxon>
        <taxon>Rhabditida</taxon>
        <taxon>Rhabditina</taxon>
        <taxon>Rhabditomorpha</taxon>
        <taxon>Rhabditoidea</taxon>
        <taxon>Rhabditidae</taxon>
        <taxon>Peloderinae</taxon>
        <taxon>Caenorhabditis</taxon>
    </lineage>
</organism>
<dbReference type="InterPro" id="IPR005514">
    <property type="entry name" value="DUF316"/>
</dbReference>
<evidence type="ECO:0000313" key="3">
    <source>
        <dbReference type="WBParaSite" id="Csp11.Scaffold623.g6307.t1"/>
    </source>
</evidence>
<keyword evidence="2" id="KW-1185">Reference proteome</keyword>
<reference evidence="3" key="1">
    <citation type="submission" date="2016-11" db="UniProtKB">
        <authorList>
            <consortium name="WormBaseParasite"/>
        </authorList>
    </citation>
    <scope>IDENTIFICATION</scope>
</reference>
<name>A0A1I7TIM8_9PELO</name>
<dbReference type="WBParaSite" id="Csp11.Scaffold623.g6307.t1">
    <property type="protein sequence ID" value="Csp11.Scaffold623.g6307.t1"/>
    <property type="gene ID" value="Csp11.Scaffold623.g6307"/>
</dbReference>
<feature type="region of interest" description="Disordered" evidence="1">
    <location>
        <begin position="121"/>
        <end position="142"/>
    </location>
</feature>
<dbReference type="Pfam" id="PF03761">
    <property type="entry name" value="DUF316"/>
    <property type="match status" value="1"/>
</dbReference>
<dbReference type="Proteomes" id="UP000095282">
    <property type="component" value="Unplaced"/>
</dbReference>